<dbReference type="PANTHER" id="PTHR11439">
    <property type="entry name" value="GAG-POL-RELATED RETROTRANSPOSON"/>
    <property type="match status" value="1"/>
</dbReference>
<proteinExistence type="predicted"/>
<dbReference type="PANTHER" id="PTHR11439:SF467">
    <property type="entry name" value="INTEGRASE CATALYTIC DOMAIN-CONTAINING PROTEIN"/>
    <property type="match status" value="1"/>
</dbReference>
<reference evidence="1 2" key="1">
    <citation type="journal article" date="2018" name="PLoS Genet.">
        <title>Population sequencing reveals clonal diversity and ancestral inbreeding in the grapevine cultivar Chardonnay.</title>
        <authorList>
            <person name="Roach M.J."/>
            <person name="Johnson D.L."/>
            <person name="Bohlmann J."/>
            <person name="van Vuuren H.J."/>
            <person name="Jones S.J."/>
            <person name="Pretorius I.S."/>
            <person name="Schmidt S.A."/>
            <person name="Borneman A.R."/>
        </authorList>
    </citation>
    <scope>NUCLEOTIDE SEQUENCE [LARGE SCALE GENOMIC DNA]</scope>
    <source>
        <strain evidence="2">cv. Chardonnay</strain>
        <tissue evidence="1">Leaf</tissue>
    </source>
</reference>
<sequence>MIDPLYKANMLNVKSNPTPMCQGTKIHLADSDLFEQPTLYWSIIGALQYLTLTRLDISFVVNKLSQYLQAPRVNHWKACKCILRYFNDPLDYGPFFSPTTEVTLEGCPTLWCDNTRSKQLTSNSIFHSRAKHIEIDVHFIDVHFIGDKVIAKELEIKYVPTKDQTADIFTKSLSISQFHFLKGKLAIVQSPRSRLREHLEELSSIIHGFDFEKAFKALEHIPFRAMEPDPIVEVLKCYQLNYNDHITTYWIIFVNQSVENLVPLVAKANPSLLRKDYDKV</sequence>
<gene>
    <name evidence="1" type="primary">RE2_699</name>
    <name evidence="1" type="ORF">CK203_023784</name>
</gene>
<organism evidence="1 2">
    <name type="scientific">Vitis vinifera</name>
    <name type="common">Grape</name>
    <dbReference type="NCBI Taxonomy" id="29760"/>
    <lineage>
        <taxon>Eukaryota</taxon>
        <taxon>Viridiplantae</taxon>
        <taxon>Streptophyta</taxon>
        <taxon>Embryophyta</taxon>
        <taxon>Tracheophyta</taxon>
        <taxon>Spermatophyta</taxon>
        <taxon>Magnoliopsida</taxon>
        <taxon>eudicotyledons</taxon>
        <taxon>Gunneridae</taxon>
        <taxon>Pentapetalae</taxon>
        <taxon>rosids</taxon>
        <taxon>Vitales</taxon>
        <taxon>Vitaceae</taxon>
        <taxon>Viteae</taxon>
        <taxon>Vitis</taxon>
    </lineage>
</organism>
<dbReference type="EMBL" id="QGNW01000054">
    <property type="protein sequence ID" value="RVX05903.1"/>
    <property type="molecule type" value="Genomic_DNA"/>
</dbReference>
<accession>A0A438JAI5</accession>
<name>A0A438JAI5_VITVI</name>
<evidence type="ECO:0000313" key="1">
    <source>
        <dbReference type="EMBL" id="RVX05903.1"/>
    </source>
</evidence>
<dbReference type="CDD" id="cd09272">
    <property type="entry name" value="RNase_HI_RT_Ty1"/>
    <property type="match status" value="1"/>
</dbReference>
<dbReference type="Proteomes" id="UP000288805">
    <property type="component" value="Unassembled WGS sequence"/>
</dbReference>
<protein>
    <submittedName>
        <fullName evidence="1">Retrovirus-related Pol polyprotein from transposon RE2</fullName>
    </submittedName>
</protein>
<evidence type="ECO:0000313" key="2">
    <source>
        <dbReference type="Proteomes" id="UP000288805"/>
    </source>
</evidence>
<dbReference type="AlphaFoldDB" id="A0A438JAI5"/>
<comment type="caution">
    <text evidence="1">The sequence shown here is derived from an EMBL/GenBank/DDBJ whole genome shotgun (WGS) entry which is preliminary data.</text>
</comment>